<gene>
    <name evidence="17" type="ORF">FJV41_33480</name>
</gene>
<evidence type="ECO:0000256" key="3">
    <source>
        <dbReference type="ARBA" id="ARBA00007487"/>
    </source>
</evidence>
<keyword evidence="9 15" id="KW-0067">ATP-binding</keyword>
<dbReference type="PANTHER" id="PTHR12213">
    <property type="entry name" value="CORRINOID ADENOSYLTRANSFERASE"/>
    <property type="match status" value="1"/>
</dbReference>
<dbReference type="Pfam" id="PF01923">
    <property type="entry name" value="Cob_adeno_trans"/>
    <property type="match status" value="1"/>
</dbReference>
<dbReference type="InterPro" id="IPR016030">
    <property type="entry name" value="CblAdoTrfase-like"/>
</dbReference>
<reference evidence="17 18" key="1">
    <citation type="submission" date="2019-06" db="EMBL/GenBank/DDBJ databases">
        <authorList>
            <person name="Livingstone P."/>
            <person name="Whitworth D."/>
        </authorList>
    </citation>
    <scope>NUCLEOTIDE SEQUENCE [LARGE SCALE GENOMIC DNA]</scope>
    <source>
        <strain evidence="17 18">AM401</strain>
    </source>
</reference>
<keyword evidence="18" id="KW-1185">Reference proteome</keyword>
<evidence type="ECO:0000256" key="15">
    <source>
        <dbReference type="RuleBase" id="RU366026"/>
    </source>
</evidence>
<evidence type="ECO:0000256" key="8">
    <source>
        <dbReference type="ARBA" id="ARBA00022741"/>
    </source>
</evidence>
<evidence type="ECO:0000256" key="12">
    <source>
        <dbReference type="ARBA" id="ARBA00033354"/>
    </source>
</evidence>
<evidence type="ECO:0000256" key="4">
    <source>
        <dbReference type="ARBA" id="ARBA00012454"/>
    </source>
</evidence>
<evidence type="ECO:0000256" key="11">
    <source>
        <dbReference type="ARBA" id="ARBA00033334"/>
    </source>
</evidence>
<dbReference type="OrthoDB" id="9778896at2"/>
<evidence type="ECO:0000256" key="5">
    <source>
        <dbReference type="ARBA" id="ARBA00020963"/>
    </source>
</evidence>
<keyword evidence="15" id="KW-0169">Cobalamin biosynthesis</keyword>
<organism evidence="17 18">
    <name type="scientific">Myxococcus llanfairpwllgwyngyllgogerychwyrndrobwllllantysiliogogogochensis</name>
    <dbReference type="NCBI Taxonomy" id="2590453"/>
    <lineage>
        <taxon>Bacteria</taxon>
        <taxon>Pseudomonadati</taxon>
        <taxon>Myxococcota</taxon>
        <taxon>Myxococcia</taxon>
        <taxon>Myxococcales</taxon>
        <taxon>Cystobacterineae</taxon>
        <taxon>Myxococcaceae</taxon>
        <taxon>Myxococcus</taxon>
    </lineage>
</organism>
<accession>A0A540WT45</accession>
<evidence type="ECO:0000313" key="17">
    <source>
        <dbReference type="EMBL" id="TQF11584.1"/>
    </source>
</evidence>
<evidence type="ECO:0000256" key="7">
    <source>
        <dbReference type="ARBA" id="ARBA00022679"/>
    </source>
</evidence>
<dbReference type="RefSeq" id="WP_141646662.1">
    <property type="nucleotide sequence ID" value="NZ_VIFM01000180.1"/>
</dbReference>
<dbReference type="GO" id="GO:0009236">
    <property type="term" value="P:cobalamin biosynthetic process"/>
    <property type="evidence" value="ECO:0007669"/>
    <property type="project" value="UniProtKB-UniRule"/>
</dbReference>
<evidence type="ECO:0000259" key="16">
    <source>
        <dbReference type="Pfam" id="PF01923"/>
    </source>
</evidence>
<evidence type="ECO:0000256" key="2">
    <source>
        <dbReference type="ARBA" id="ARBA00005121"/>
    </source>
</evidence>
<comment type="caution">
    <text evidence="17">The sequence shown here is derived from an EMBL/GenBank/DDBJ whole genome shotgun (WGS) entry which is preliminary data.</text>
</comment>
<evidence type="ECO:0000313" key="18">
    <source>
        <dbReference type="Proteomes" id="UP000315369"/>
    </source>
</evidence>
<comment type="similarity">
    <text evidence="3 15">Belongs to the Cob(I)alamin adenosyltransferase family.</text>
</comment>
<protein>
    <recommendedName>
        <fullName evidence="5 15">Corrinoid adenosyltransferase</fullName>
        <ecNumber evidence="4 15">2.5.1.17</ecNumber>
    </recommendedName>
    <alternativeName>
        <fullName evidence="10 15">Cob(II)alamin adenosyltransferase</fullName>
    </alternativeName>
    <alternativeName>
        <fullName evidence="12 15">Cob(II)yrinic acid a,c-diamide adenosyltransferase</fullName>
    </alternativeName>
    <alternativeName>
        <fullName evidence="11 15">Cobinamide/cobalamin adenosyltransferase</fullName>
    </alternativeName>
</protein>
<comment type="catalytic activity">
    <reaction evidence="13 15">
        <text>2 cob(II)yrinate a,c diamide + reduced [electron-transfer flavoprotein] + 2 ATP = 2 adenosylcob(III)yrinate a,c-diamide + 2 triphosphate + oxidized [electron-transfer flavoprotein] + 3 H(+)</text>
        <dbReference type="Rhea" id="RHEA:11528"/>
        <dbReference type="Rhea" id="RHEA-COMP:10685"/>
        <dbReference type="Rhea" id="RHEA-COMP:10686"/>
        <dbReference type="ChEBI" id="CHEBI:15378"/>
        <dbReference type="ChEBI" id="CHEBI:18036"/>
        <dbReference type="ChEBI" id="CHEBI:30616"/>
        <dbReference type="ChEBI" id="CHEBI:57692"/>
        <dbReference type="ChEBI" id="CHEBI:58307"/>
        <dbReference type="ChEBI" id="CHEBI:58503"/>
        <dbReference type="ChEBI" id="CHEBI:58537"/>
        <dbReference type="EC" id="2.5.1.17"/>
    </reaction>
</comment>
<keyword evidence="7 15" id="KW-0808">Transferase</keyword>
<comment type="subcellular location">
    <subcellularLocation>
        <location evidence="1">Cytoplasm</location>
    </subcellularLocation>
</comment>
<dbReference type="SUPFAM" id="SSF89028">
    <property type="entry name" value="Cobalamin adenosyltransferase-like"/>
    <property type="match status" value="1"/>
</dbReference>
<evidence type="ECO:0000256" key="13">
    <source>
        <dbReference type="ARBA" id="ARBA00048555"/>
    </source>
</evidence>
<evidence type="ECO:0000256" key="9">
    <source>
        <dbReference type="ARBA" id="ARBA00022840"/>
    </source>
</evidence>
<dbReference type="GO" id="GO:0005737">
    <property type="term" value="C:cytoplasm"/>
    <property type="evidence" value="ECO:0007669"/>
    <property type="project" value="UniProtKB-SubCell"/>
</dbReference>
<dbReference type="Gene3D" id="1.20.1200.10">
    <property type="entry name" value="Cobalamin adenosyltransferase-like"/>
    <property type="match status" value="1"/>
</dbReference>
<evidence type="ECO:0000256" key="1">
    <source>
        <dbReference type="ARBA" id="ARBA00004496"/>
    </source>
</evidence>
<dbReference type="GO" id="GO:0005524">
    <property type="term" value="F:ATP binding"/>
    <property type="evidence" value="ECO:0007669"/>
    <property type="project" value="UniProtKB-UniRule"/>
</dbReference>
<proteinExistence type="inferred from homology"/>
<dbReference type="GO" id="GO:0008817">
    <property type="term" value="F:corrinoid adenosyltransferase activity"/>
    <property type="evidence" value="ECO:0007669"/>
    <property type="project" value="UniProtKB-UniRule"/>
</dbReference>
<dbReference type="NCBIfam" id="TIGR00636">
    <property type="entry name" value="PduO_Nterm"/>
    <property type="match status" value="1"/>
</dbReference>
<dbReference type="UniPathway" id="UPA00148">
    <property type="reaction ID" value="UER00233"/>
</dbReference>
<evidence type="ECO:0000256" key="14">
    <source>
        <dbReference type="ARBA" id="ARBA00048692"/>
    </source>
</evidence>
<dbReference type="EC" id="2.5.1.17" evidence="4 15"/>
<dbReference type="Proteomes" id="UP000315369">
    <property type="component" value="Unassembled WGS sequence"/>
</dbReference>
<keyword evidence="8 15" id="KW-0547">Nucleotide-binding</keyword>
<evidence type="ECO:0000256" key="10">
    <source>
        <dbReference type="ARBA" id="ARBA00031529"/>
    </source>
</evidence>
<keyword evidence="6" id="KW-0963">Cytoplasm</keyword>
<sequence length="187" mass="20356">MKIYTKTGDAGETGLFGGGRVAKDDARVDAYGEVDELNATLGLARGFTLPQELDAMLHRLQDQLFTVGAVMATPAGTKASAHIPALKADWAEDMEHAIDRFESELPKMTHFILPGGTQGAAALHLARTVCRRAERRAVPLLRDGTIPKDVVVFLNRLSDLLFVMARVANHRANVQDVKWIPEKPSAS</sequence>
<name>A0A540WT45_9BACT</name>
<dbReference type="AlphaFoldDB" id="A0A540WT45"/>
<dbReference type="PANTHER" id="PTHR12213:SF0">
    <property type="entry name" value="CORRINOID ADENOSYLTRANSFERASE MMAB"/>
    <property type="match status" value="1"/>
</dbReference>
<feature type="domain" description="Cobalamin adenosyltransferase-like" evidence="16">
    <location>
        <begin position="3"/>
        <end position="168"/>
    </location>
</feature>
<dbReference type="EMBL" id="VIFM01000180">
    <property type="protein sequence ID" value="TQF11584.1"/>
    <property type="molecule type" value="Genomic_DNA"/>
</dbReference>
<dbReference type="InterPro" id="IPR029499">
    <property type="entry name" value="PduO-typ"/>
</dbReference>
<evidence type="ECO:0000256" key="6">
    <source>
        <dbReference type="ARBA" id="ARBA00022490"/>
    </source>
</evidence>
<dbReference type="InterPro" id="IPR036451">
    <property type="entry name" value="CblAdoTrfase-like_sf"/>
</dbReference>
<comment type="catalytic activity">
    <reaction evidence="14 15">
        <text>2 cob(II)alamin + reduced [electron-transfer flavoprotein] + 2 ATP = 2 adenosylcob(III)alamin + 2 triphosphate + oxidized [electron-transfer flavoprotein] + 3 H(+)</text>
        <dbReference type="Rhea" id="RHEA:28671"/>
        <dbReference type="Rhea" id="RHEA-COMP:10685"/>
        <dbReference type="Rhea" id="RHEA-COMP:10686"/>
        <dbReference type="ChEBI" id="CHEBI:15378"/>
        <dbReference type="ChEBI" id="CHEBI:16304"/>
        <dbReference type="ChEBI" id="CHEBI:18036"/>
        <dbReference type="ChEBI" id="CHEBI:18408"/>
        <dbReference type="ChEBI" id="CHEBI:30616"/>
        <dbReference type="ChEBI" id="CHEBI:57692"/>
        <dbReference type="ChEBI" id="CHEBI:58307"/>
        <dbReference type="EC" id="2.5.1.17"/>
    </reaction>
</comment>
<comment type="pathway">
    <text evidence="2 15">Cofactor biosynthesis; adenosylcobalamin biosynthesis; adenosylcobalamin from cob(II)yrinate a,c-diamide: step 2/7.</text>
</comment>
<dbReference type="FunFam" id="1.20.1200.10:FF:000003">
    <property type="entry name" value="ATP:cob(I)alamin adenosyltransferase"/>
    <property type="match status" value="1"/>
</dbReference>